<feature type="chain" id="PRO_5043785635" description="Wnt inhibitory factor 1" evidence="14">
    <location>
        <begin position="22"/>
        <end position="452"/>
    </location>
</feature>
<dbReference type="PANTHER" id="PTHR14949">
    <property type="entry name" value="EGF-LIKE-DOMAIN, MULTIPLE 7, 8"/>
    <property type="match status" value="1"/>
</dbReference>
<evidence type="ECO:0000256" key="4">
    <source>
        <dbReference type="ARBA" id="ARBA00022473"/>
    </source>
</evidence>
<dbReference type="SUPFAM" id="SSF57196">
    <property type="entry name" value="EGF/Laminin"/>
    <property type="match status" value="2"/>
</dbReference>
<evidence type="ECO:0000256" key="11">
    <source>
        <dbReference type="ARBA" id="ARBA00023180"/>
    </source>
</evidence>
<feature type="domain" description="WIF" evidence="16">
    <location>
        <begin position="40"/>
        <end position="177"/>
    </location>
</feature>
<evidence type="ECO:0000313" key="17">
    <source>
        <dbReference type="EMBL" id="CAL1529376.1"/>
    </source>
</evidence>
<feature type="disulfide bond" evidence="12">
    <location>
        <begin position="236"/>
        <end position="245"/>
    </location>
</feature>
<feature type="signal peptide" evidence="14">
    <location>
        <begin position="1"/>
        <end position="21"/>
    </location>
</feature>
<evidence type="ECO:0000256" key="9">
    <source>
        <dbReference type="ARBA" id="ARBA00022737"/>
    </source>
</evidence>
<dbReference type="InterPro" id="IPR050969">
    <property type="entry name" value="Dev_Signal_Modulators"/>
</dbReference>
<dbReference type="PROSITE" id="PS01186">
    <property type="entry name" value="EGF_2"/>
    <property type="match status" value="1"/>
</dbReference>
<dbReference type="PANTHER" id="PTHR14949:SF32">
    <property type="entry name" value="WNT INHIBITORY FACTOR 1"/>
    <property type="match status" value="1"/>
</dbReference>
<evidence type="ECO:0000259" key="15">
    <source>
        <dbReference type="PROSITE" id="PS50026"/>
    </source>
</evidence>
<keyword evidence="18" id="KW-1185">Reference proteome</keyword>
<feature type="region of interest" description="Disordered" evidence="13">
    <location>
        <begin position="325"/>
        <end position="354"/>
    </location>
</feature>
<dbReference type="PROSITE" id="PS00022">
    <property type="entry name" value="EGF_1"/>
    <property type="match status" value="2"/>
</dbReference>
<keyword evidence="9" id="KW-0677">Repeat</keyword>
<dbReference type="GO" id="GO:0016055">
    <property type="term" value="P:Wnt signaling pathway"/>
    <property type="evidence" value="ECO:0007669"/>
    <property type="project" value="UniProtKB-KW"/>
</dbReference>
<dbReference type="GO" id="GO:0009986">
    <property type="term" value="C:cell surface"/>
    <property type="evidence" value="ECO:0007669"/>
    <property type="project" value="TreeGrafter"/>
</dbReference>
<protein>
    <recommendedName>
        <fullName evidence="3">Wnt inhibitory factor 1</fullName>
    </recommendedName>
</protein>
<reference evidence="17 18" key="1">
    <citation type="submission" date="2024-04" db="EMBL/GenBank/DDBJ databases">
        <authorList>
            <consortium name="Genoscope - CEA"/>
            <person name="William W."/>
        </authorList>
    </citation>
    <scope>NUCLEOTIDE SEQUENCE [LARGE SCALE GENOMIC DNA]</scope>
</reference>
<dbReference type="GO" id="GO:0005576">
    <property type="term" value="C:extracellular region"/>
    <property type="evidence" value="ECO:0007669"/>
    <property type="project" value="UniProtKB-SubCell"/>
</dbReference>
<dbReference type="InterPro" id="IPR013032">
    <property type="entry name" value="EGF-like_CS"/>
</dbReference>
<organism evidence="17 18">
    <name type="scientific">Lymnaea stagnalis</name>
    <name type="common">Great pond snail</name>
    <name type="synonym">Helix stagnalis</name>
    <dbReference type="NCBI Taxonomy" id="6523"/>
    <lineage>
        <taxon>Eukaryota</taxon>
        <taxon>Metazoa</taxon>
        <taxon>Spiralia</taxon>
        <taxon>Lophotrochozoa</taxon>
        <taxon>Mollusca</taxon>
        <taxon>Gastropoda</taxon>
        <taxon>Heterobranchia</taxon>
        <taxon>Euthyneura</taxon>
        <taxon>Panpulmonata</taxon>
        <taxon>Hygrophila</taxon>
        <taxon>Lymnaeoidea</taxon>
        <taxon>Lymnaeidae</taxon>
        <taxon>Lymnaea</taxon>
    </lineage>
</organism>
<comment type="caution">
    <text evidence="12">Lacks conserved residue(s) required for the propagation of feature annotation.</text>
</comment>
<evidence type="ECO:0000256" key="2">
    <source>
        <dbReference type="ARBA" id="ARBA00004613"/>
    </source>
</evidence>
<evidence type="ECO:0000256" key="8">
    <source>
        <dbReference type="ARBA" id="ARBA00022729"/>
    </source>
</evidence>
<dbReference type="PRINTS" id="PR01901">
    <property type="entry name" value="WIFPROTEIN"/>
</dbReference>
<dbReference type="EMBL" id="CAXITT010000047">
    <property type="protein sequence ID" value="CAL1529376.1"/>
    <property type="molecule type" value="Genomic_DNA"/>
</dbReference>
<sequence length="452" mass="50970">MRRPMTPVSLCVLLLLSCTFTSPPALAVGRPRTSKNRLALWIDRHQVKSLIGLDMDFPIISDGQVTPYVNSPEVVDRLIIPPEIDTVNLTWLAGAHRYKYVFDNFTSLDQHLLYQPLLGIPDKGDIPHFATVFQITIPCKGKEKGVASLLIRLKIYEQGRKPPPKGTSIEFRLKKQCNIFVTSSLCRPGCRNGGTCNVHGVCECPQGYKGVLCDIALCTPACQNNGTCISPATCACPPGFHGDYCEKGTSLSTSAPASVCGRMCQNGGHCLPEGYCWCTLGFYGDACEYHQCSPMCLNGGTCTGMNHCLCTDTFSGPLCEKKEDVDRGKRSKEDEQKENRKTTQKPPKKVPVNKGIDGKLRKAEKRLLKIIFRRSQKWVMSPEERQALNKLNTKSETEDLKLQERRYLIKFLTRERKHLTSKDKTKLKRFKNLIRKVKNRQQKPRNRRLYNK</sequence>
<keyword evidence="8 14" id="KW-0732">Signal</keyword>
<keyword evidence="7" id="KW-0879">Wnt signaling pathway</keyword>
<dbReference type="InterPro" id="IPR038677">
    <property type="entry name" value="WIF_sf"/>
</dbReference>
<evidence type="ECO:0000256" key="6">
    <source>
        <dbReference type="ARBA" id="ARBA00022536"/>
    </source>
</evidence>
<evidence type="ECO:0000313" key="18">
    <source>
        <dbReference type="Proteomes" id="UP001497497"/>
    </source>
</evidence>
<evidence type="ECO:0000256" key="7">
    <source>
        <dbReference type="ARBA" id="ARBA00022687"/>
    </source>
</evidence>
<comment type="subcellular location">
    <subcellularLocation>
        <location evidence="2">Secreted</location>
    </subcellularLocation>
</comment>
<comment type="caution">
    <text evidence="17">The sequence shown here is derived from an EMBL/GenBank/DDBJ whole genome shotgun (WGS) entry which is preliminary data.</text>
</comment>
<feature type="disulfide bond" evidence="12">
    <location>
        <begin position="310"/>
        <end position="319"/>
    </location>
</feature>
<feature type="disulfide bond" evidence="12">
    <location>
        <begin position="292"/>
        <end position="302"/>
    </location>
</feature>
<dbReference type="InterPro" id="IPR013309">
    <property type="entry name" value="Wnt-inh"/>
</dbReference>
<dbReference type="InterPro" id="IPR003306">
    <property type="entry name" value="WIF"/>
</dbReference>
<evidence type="ECO:0000256" key="3">
    <source>
        <dbReference type="ARBA" id="ARBA00013854"/>
    </source>
</evidence>
<accession>A0AAV2HB82</accession>
<keyword evidence="10 12" id="KW-1015">Disulfide bond</keyword>
<dbReference type="AlphaFoldDB" id="A0AAV2HB82"/>
<name>A0AAV2HB82_LYMST</name>
<evidence type="ECO:0000256" key="1">
    <source>
        <dbReference type="ARBA" id="ARBA00003309"/>
    </source>
</evidence>
<gene>
    <name evidence="17" type="ORF">GSLYS_00003531001</name>
</gene>
<keyword evidence="6 12" id="KW-0245">EGF-like domain</keyword>
<feature type="disulfide bond" evidence="12">
    <location>
        <begin position="218"/>
        <end position="228"/>
    </location>
</feature>
<keyword evidence="11" id="KW-0325">Glycoprotein</keyword>
<dbReference type="PROSITE" id="PS51257">
    <property type="entry name" value="PROKAR_LIPOPROTEIN"/>
    <property type="match status" value="1"/>
</dbReference>
<dbReference type="PROSITE" id="PS50814">
    <property type="entry name" value="WIF"/>
    <property type="match status" value="1"/>
</dbReference>
<dbReference type="SMART" id="SM00469">
    <property type="entry name" value="WIF"/>
    <property type="match status" value="1"/>
</dbReference>
<dbReference type="GO" id="GO:0005102">
    <property type="term" value="F:signaling receptor binding"/>
    <property type="evidence" value="ECO:0007669"/>
    <property type="project" value="TreeGrafter"/>
</dbReference>
<evidence type="ECO:0000256" key="12">
    <source>
        <dbReference type="PROSITE-ProRule" id="PRU00076"/>
    </source>
</evidence>
<proteinExistence type="predicted"/>
<keyword evidence="5" id="KW-0964">Secreted</keyword>
<dbReference type="Pfam" id="PF02019">
    <property type="entry name" value="WIF"/>
    <property type="match status" value="1"/>
</dbReference>
<comment type="function">
    <text evidence="1">Binds to WNT proteins and inhibits their activities. May be involved in mesoderm segmentation.</text>
</comment>
<evidence type="ECO:0000259" key="16">
    <source>
        <dbReference type="PROSITE" id="PS50814"/>
    </source>
</evidence>
<dbReference type="Pfam" id="PF00008">
    <property type="entry name" value="EGF"/>
    <property type="match status" value="1"/>
</dbReference>
<evidence type="ECO:0000256" key="10">
    <source>
        <dbReference type="ARBA" id="ARBA00023157"/>
    </source>
</evidence>
<keyword evidence="4" id="KW-0217">Developmental protein</keyword>
<dbReference type="CDD" id="cd00054">
    <property type="entry name" value="EGF_CA"/>
    <property type="match status" value="2"/>
</dbReference>
<dbReference type="InterPro" id="IPR000742">
    <property type="entry name" value="EGF"/>
</dbReference>
<dbReference type="Proteomes" id="UP001497497">
    <property type="component" value="Unassembled WGS sequence"/>
</dbReference>
<evidence type="ECO:0000256" key="5">
    <source>
        <dbReference type="ARBA" id="ARBA00022525"/>
    </source>
</evidence>
<dbReference type="SMART" id="SM00181">
    <property type="entry name" value="EGF"/>
    <property type="match status" value="4"/>
</dbReference>
<dbReference type="Pfam" id="PF12661">
    <property type="entry name" value="hEGF"/>
    <property type="match status" value="1"/>
</dbReference>
<dbReference type="PROSITE" id="PS50026">
    <property type="entry name" value="EGF_3"/>
    <property type="match status" value="2"/>
</dbReference>
<evidence type="ECO:0000256" key="14">
    <source>
        <dbReference type="SAM" id="SignalP"/>
    </source>
</evidence>
<feature type="compositionally biased region" description="Basic and acidic residues" evidence="13">
    <location>
        <begin position="325"/>
        <end position="341"/>
    </location>
</feature>
<dbReference type="FunFam" id="2.10.25.10:FF:000020">
    <property type="entry name" value="Latent-transforming growth factor beta-binding protein 1"/>
    <property type="match status" value="1"/>
</dbReference>
<feature type="domain" description="EGF-like" evidence="15">
    <location>
        <begin position="288"/>
        <end position="320"/>
    </location>
</feature>
<dbReference type="Gene3D" id="2.10.25.10">
    <property type="entry name" value="Laminin"/>
    <property type="match status" value="3"/>
</dbReference>
<dbReference type="Gene3D" id="2.60.40.2170">
    <property type="entry name" value="Wnt, WIF domain"/>
    <property type="match status" value="1"/>
</dbReference>
<evidence type="ECO:0000256" key="13">
    <source>
        <dbReference type="SAM" id="MobiDB-lite"/>
    </source>
</evidence>
<feature type="domain" description="EGF-like" evidence="15">
    <location>
        <begin position="214"/>
        <end position="246"/>
    </location>
</feature>